<keyword evidence="1" id="KW-0175">Coiled coil</keyword>
<evidence type="ECO:0000256" key="2">
    <source>
        <dbReference type="SAM" id="Phobius"/>
    </source>
</evidence>
<keyword evidence="2" id="KW-0812">Transmembrane</keyword>
<organism evidence="3 4">
    <name type="scientific">Halodurantibacterium flavum</name>
    <dbReference type="NCBI Taxonomy" id="1382802"/>
    <lineage>
        <taxon>Bacteria</taxon>
        <taxon>Pseudomonadati</taxon>
        <taxon>Pseudomonadota</taxon>
        <taxon>Alphaproteobacteria</taxon>
        <taxon>Rhodobacterales</taxon>
        <taxon>Paracoccaceae</taxon>
        <taxon>Halodurantibacterium</taxon>
    </lineage>
</organism>
<proteinExistence type="predicted"/>
<sequence length="122" mass="13344">MPTLSGGITLGNLLNLGAIAASLIAGYVALQINQGHMLTEQARIERDARAALEGMRATHERQITDIRADIVNHRQSIQRLEVNEARASERYDALARSLEELKAAQRETNQMLRQIAQQGGGG</sequence>
<name>A0ABW4S8B9_9RHOB</name>
<comment type="caution">
    <text evidence="3">The sequence shown here is derived from an EMBL/GenBank/DDBJ whole genome shotgun (WGS) entry which is preliminary data.</text>
</comment>
<evidence type="ECO:0000313" key="3">
    <source>
        <dbReference type="EMBL" id="MFD1913791.1"/>
    </source>
</evidence>
<feature type="transmembrane region" description="Helical" evidence="2">
    <location>
        <begin position="12"/>
        <end position="30"/>
    </location>
</feature>
<gene>
    <name evidence="3" type="ORF">ACFSGJ_16375</name>
</gene>
<dbReference type="RefSeq" id="WP_390264246.1">
    <property type="nucleotide sequence ID" value="NZ_JBHUGH010000013.1"/>
</dbReference>
<dbReference type="Proteomes" id="UP001597353">
    <property type="component" value="Unassembled WGS sequence"/>
</dbReference>
<keyword evidence="4" id="KW-1185">Reference proteome</keyword>
<evidence type="ECO:0000256" key="1">
    <source>
        <dbReference type="SAM" id="Coils"/>
    </source>
</evidence>
<reference evidence="4" key="1">
    <citation type="journal article" date="2019" name="Int. J. Syst. Evol. Microbiol.">
        <title>The Global Catalogue of Microorganisms (GCM) 10K type strain sequencing project: providing services to taxonomists for standard genome sequencing and annotation.</title>
        <authorList>
            <consortium name="The Broad Institute Genomics Platform"/>
            <consortium name="The Broad Institute Genome Sequencing Center for Infectious Disease"/>
            <person name="Wu L."/>
            <person name="Ma J."/>
        </authorList>
    </citation>
    <scope>NUCLEOTIDE SEQUENCE [LARGE SCALE GENOMIC DNA]</scope>
    <source>
        <strain evidence="4">CGMCC 4.7242</strain>
    </source>
</reference>
<protein>
    <submittedName>
        <fullName evidence="3">Uncharacterized protein</fullName>
    </submittedName>
</protein>
<keyword evidence="2" id="KW-1133">Transmembrane helix</keyword>
<evidence type="ECO:0000313" key="4">
    <source>
        <dbReference type="Proteomes" id="UP001597353"/>
    </source>
</evidence>
<feature type="coiled-coil region" evidence="1">
    <location>
        <begin position="63"/>
        <end position="118"/>
    </location>
</feature>
<dbReference type="EMBL" id="JBHUGH010000013">
    <property type="protein sequence ID" value="MFD1913791.1"/>
    <property type="molecule type" value="Genomic_DNA"/>
</dbReference>
<accession>A0ABW4S8B9</accession>
<keyword evidence="2" id="KW-0472">Membrane</keyword>